<sequence>MKKVLLMGKSGAGKASMRSIIFNKHPSNIQASPSIASPSPSQSHAQSHSHPLELLNSLSLLICDSGGSGSGSDTNLYHNVSVLIYVFDITTPPSAASQELDWFIQSLQCLKDSDTNSDTPLRLFILINKTDLIAKHDACLVYSRRKAEILHSLQPLFDTGRGTPGIHTECYMTSIWDQSLYKAWSKIVTKLLPSSGKMSSALAHFASTTHAAEVVLFERSTFLVIGKTTLRKDGEEWDLEGGDEWECECECDCDCEQEREQEHHQHHHSHPNQYTHIPTRNLTISRHRFEQISQLIKAFKQSCAKLDNQFNSMQLTEMDYNAVLEPLTINTYILVITENIDIPPSAIQMNIRLAKPYFERVENTYIGKISIYIQIYIRKSLKSCQCLYITDRDNTLISLYMGNGDMVSRWRIIVIRSENLATTLSDENSFFKLRTPNAIASNSSPIIIPMFNMVALASIYHRFDSEYLPHFHLALAAQIGVMEDSWRLMELSANAMTCVSLDD</sequence>
<evidence type="ECO:0000256" key="2">
    <source>
        <dbReference type="ARBA" id="ARBA00022741"/>
    </source>
</evidence>
<dbReference type="GO" id="GO:0005634">
    <property type="term" value="C:nucleus"/>
    <property type="evidence" value="ECO:0007669"/>
    <property type="project" value="TreeGrafter"/>
</dbReference>
<dbReference type="GO" id="GO:0005525">
    <property type="term" value="F:GTP binding"/>
    <property type="evidence" value="ECO:0007669"/>
    <property type="project" value="UniProtKB-KW"/>
</dbReference>
<evidence type="ECO:0008006" key="6">
    <source>
        <dbReference type="Google" id="ProtNLM"/>
    </source>
</evidence>
<keyword evidence="3" id="KW-0342">GTP-binding</keyword>
<keyword evidence="2" id="KW-0547">Nucleotide-binding</keyword>
<organism evidence="4 5">
    <name type="scientific">Wallemia ichthyophaga</name>
    <dbReference type="NCBI Taxonomy" id="245174"/>
    <lineage>
        <taxon>Eukaryota</taxon>
        <taxon>Fungi</taxon>
        <taxon>Dikarya</taxon>
        <taxon>Basidiomycota</taxon>
        <taxon>Wallemiomycotina</taxon>
        <taxon>Wallemiomycetes</taxon>
        <taxon>Wallemiales</taxon>
        <taxon>Wallemiaceae</taxon>
        <taxon>Wallemia</taxon>
    </lineage>
</organism>
<evidence type="ECO:0000256" key="3">
    <source>
        <dbReference type="ARBA" id="ARBA00023134"/>
    </source>
</evidence>
<dbReference type="PANTHER" id="PTHR11259:SF1">
    <property type="entry name" value="RAS-RELATED GTP-BINDING PROTEIN"/>
    <property type="match status" value="1"/>
</dbReference>
<dbReference type="GO" id="GO:0009267">
    <property type="term" value="P:cellular response to starvation"/>
    <property type="evidence" value="ECO:0007669"/>
    <property type="project" value="TreeGrafter"/>
</dbReference>
<evidence type="ECO:0000256" key="1">
    <source>
        <dbReference type="ARBA" id="ARBA00007756"/>
    </source>
</evidence>
<dbReference type="EMBL" id="SPOI01000127">
    <property type="protein sequence ID" value="TIB36477.1"/>
    <property type="molecule type" value="Genomic_DNA"/>
</dbReference>
<proteinExistence type="inferred from homology"/>
<dbReference type="GO" id="GO:1990131">
    <property type="term" value="C:Gtr1-Gtr2 GTPase complex"/>
    <property type="evidence" value="ECO:0007669"/>
    <property type="project" value="TreeGrafter"/>
</dbReference>
<dbReference type="InterPro" id="IPR006762">
    <property type="entry name" value="Gtr1_RagA"/>
</dbReference>
<dbReference type="PANTHER" id="PTHR11259">
    <property type="entry name" value="RAS-RELATED GTP BINDING RAG/GTR YEAST"/>
    <property type="match status" value="1"/>
</dbReference>
<dbReference type="Proteomes" id="UP000310689">
    <property type="component" value="Unassembled WGS sequence"/>
</dbReference>
<dbReference type="Pfam" id="PF04670">
    <property type="entry name" value="Gtr1_RagA"/>
    <property type="match status" value="1"/>
</dbReference>
<dbReference type="InterPro" id="IPR027417">
    <property type="entry name" value="P-loop_NTPase"/>
</dbReference>
<protein>
    <recommendedName>
        <fullName evidence="6">GTP-binding protein</fullName>
    </recommendedName>
</protein>
<accession>A0A4T0J3D4</accession>
<name>A0A4T0J3D4_WALIC</name>
<comment type="similarity">
    <text evidence="1">Belongs to the GTR/RAG GTP-binding protein family.</text>
</comment>
<evidence type="ECO:0000313" key="4">
    <source>
        <dbReference type="EMBL" id="TIB36477.1"/>
    </source>
</evidence>
<dbReference type="AlphaFoldDB" id="A0A4T0J3D4"/>
<comment type="caution">
    <text evidence="4">The sequence shown here is derived from an EMBL/GenBank/DDBJ whole genome shotgun (WGS) entry which is preliminary data.</text>
</comment>
<gene>
    <name evidence="4" type="ORF">E3P86_02474</name>
</gene>
<dbReference type="Gene3D" id="3.30.450.190">
    <property type="match status" value="1"/>
</dbReference>
<dbReference type="GO" id="GO:0000329">
    <property type="term" value="C:fungal-type vacuole membrane"/>
    <property type="evidence" value="ECO:0007669"/>
    <property type="project" value="TreeGrafter"/>
</dbReference>
<dbReference type="GO" id="GO:1904263">
    <property type="term" value="P:positive regulation of TORC1 signaling"/>
    <property type="evidence" value="ECO:0007669"/>
    <property type="project" value="TreeGrafter"/>
</dbReference>
<dbReference type="SUPFAM" id="SSF52540">
    <property type="entry name" value="P-loop containing nucleoside triphosphate hydrolases"/>
    <property type="match status" value="1"/>
</dbReference>
<evidence type="ECO:0000313" key="5">
    <source>
        <dbReference type="Proteomes" id="UP000310689"/>
    </source>
</evidence>
<dbReference type="GO" id="GO:0010507">
    <property type="term" value="P:negative regulation of autophagy"/>
    <property type="evidence" value="ECO:0007669"/>
    <property type="project" value="TreeGrafter"/>
</dbReference>
<reference evidence="4 5" key="1">
    <citation type="submission" date="2019-03" db="EMBL/GenBank/DDBJ databases">
        <title>Sequencing 23 genomes of Wallemia ichthyophaga.</title>
        <authorList>
            <person name="Gostincar C."/>
        </authorList>
    </citation>
    <scope>NUCLEOTIDE SEQUENCE [LARGE SCALE GENOMIC DNA]</scope>
    <source>
        <strain evidence="4 5">EXF-6200</strain>
    </source>
</reference>
<dbReference type="GO" id="GO:0003924">
    <property type="term" value="F:GTPase activity"/>
    <property type="evidence" value="ECO:0007669"/>
    <property type="project" value="TreeGrafter"/>
</dbReference>
<dbReference type="Gene3D" id="3.40.50.300">
    <property type="entry name" value="P-loop containing nucleotide triphosphate hydrolases"/>
    <property type="match status" value="1"/>
</dbReference>